<comment type="caution">
    <text evidence="8">The sequence shown here is derived from an EMBL/GenBank/DDBJ whole genome shotgun (WGS) entry which is preliminary data.</text>
</comment>
<dbReference type="PRINTS" id="PR00114">
    <property type="entry name" value="STPHPHTASE"/>
</dbReference>
<proteinExistence type="inferred from homology"/>
<dbReference type="InterPro" id="IPR029052">
    <property type="entry name" value="Metallo-depent_PP-like"/>
</dbReference>
<dbReference type="InterPro" id="IPR006186">
    <property type="entry name" value="Ser/Thr-sp_prot-phosphatase"/>
</dbReference>
<dbReference type="Pfam" id="PF00149">
    <property type="entry name" value="Metallophos"/>
    <property type="match status" value="1"/>
</dbReference>
<name>A0ABR2JQE7_9EUKA</name>
<evidence type="ECO:0000256" key="2">
    <source>
        <dbReference type="ARBA" id="ARBA00022801"/>
    </source>
</evidence>
<evidence type="ECO:0000313" key="9">
    <source>
        <dbReference type="Proteomes" id="UP001470230"/>
    </source>
</evidence>
<reference evidence="8 9" key="1">
    <citation type="submission" date="2024-04" db="EMBL/GenBank/DDBJ databases">
        <title>Tritrichomonas musculus Genome.</title>
        <authorList>
            <person name="Alves-Ferreira E."/>
            <person name="Grigg M."/>
            <person name="Lorenzi H."/>
            <person name="Galac M."/>
        </authorList>
    </citation>
    <scope>NUCLEOTIDE SEQUENCE [LARGE SCALE GENOMIC DNA]</scope>
    <source>
        <strain evidence="8 9">EAF2021</strain>
    </source>
</reference>
<evidence type="ECO:0000256" key="3">
    <source>
        <dbReference type="ARBA" id="ARBA00022912"/>
    </source>
</evidence>
<dbReference type="PROSITE" id="PS00125">
    <property type="entry name" value="SER_THR_PHOSPHATASE"/>
    <property type="match status" value="1"/>
</dbReference>
<evidence type="ECO:0000259" key="7">
    <source>
        <dbReference type="PROSITE" id="PS00125"/>
    </source>
</evidence>
<dbReference type="InterPro" id="IPR004843">
    <property type="entry name" value="Calcineurin-like_PHP"/>
</dbReference>
<keyword evidence="2 5" id="KW-0378">Hydrolase</keyword>
<gene>
    <name evidence="8" type="ORF">M9Y10_003851</name>
</gene>
<evidence type="ECO:0000313" key="8">
    <source>
        <dbReference type="EMBL" id="KAK8881122.1"/>
    </source>
</evidence>
<dbReference type="PANTHER" id="PTHR11668:SF509">
    <property type="entry name" value="SERINE_THREONINE-PROTEIN PHOSPHATASE"/>
    <property type="match status" value="1"/>
</dbReference>
<keyword evidence="3" id="KW-0904">Protein phosphatase</keyword>
<sequence length="335" mass="38247">MGENPDDNPFNFTNLIKKLWKVNENPQNPVILSKKEIRALINAAKVEISSQPVFLELVPPVIVCGDIHGQFTDLLRIFAKCGDPSNSNYLFLGDYVDRGPQSVNTICLLLLYKIKYPQNFFLLRGNHESSTINRQYGFYEECKKNYDIKVWEWFNELFDWFPISAIIDSRILCTHGGISPSLKSVTQLKRIKRPCQVPESGLICDLLWSDPDNNCDSFNDNDRGTSYVYGFRSVEEFLEKSELELMVRAHQAIFNGYDFPFAPHKNVVTVFSAPNYRGEYGNDGAVMTVNNHLVCKFVIFAPKSEKELSEIKMPSEQDSQPEDISALVPSYAKDL</sequence>
<evidence type="ECO:0000256" key="4">
    <source>
        <dbReference type="ARBA" id="ARBA00023211"/>
    </source>
</evidence>
<dbReference type="EMBL" id="JAPFFF010000010">
    <property type="protein sequence ID" value="KAK8881122.1"/>
    <property type="molecule type" value="Genomic_DNA"/>
</dbReference>
<dbReference type="InterPro" id="IPR031675">
    <property type="entry name" value="STPPase_N"/>
</dbReference>
<dbReference type="SUPFAM" id="SSF56300">
    <property type="entry name" value="Metallo-dependent phosphatases"/>
    <property type="match status" value="1"/>
</dbReference>
<dbReference type="Proteomes" id="UP001470230">
    <property type="component" value="Unassembled WGS sequence"/>
</dbReference>
<accession>A0ABR2JQE7</accession>
<comment type="catalytic activity">
    <reaction evidence="5">
        <text>O-phospho-L-threonyl-[protein] + H2O = L-threonyl-[protein] + phosphate</text>
        <dbReference type="Rhea" id="RHEA:47004"/>
        <dbReference type="Rhea" id="RHEA-COMP:11060"/>
        <dbReference type="Rhea" id="RHEA-COMP:11605"/>
        <dbReference type="ChEBI" id="CHEBI:15377"/>
        <dbReference type="ChEBI" id="CHEBI:30013"/>
        <dbReference type="ChEBI" id="CHEBI:43474"/>
        <dbReference type="ChEBI" id="CHEBI:61977"/>
        <dbReference type="EC" id="3.1.3.16"/>
    </reaction>
</comment>
<dbReference type="Pfam" id="PF16891">
    <property type="entry name" value="STPPase_N"/>
    <property type="match status" value="1"/>
</dbReference>
<comment type="similarity">
    <text evidence="5">Belongs to the PPP phosphatase family.</text>
</comment>
<feature type="domain" description="Serine/threonine specific protein phosphatases" evidence="7">
    <location>
        <begin position="123"/>
        <end position="128"/>
    </location>
</feature>
<dbReference type="InterPro" id="IPR050341">
    <property type="entry name" value="PP1_catalytic_subunit"/>
</dbReference>
<evidence type="ECO:0000256" key="6">
    <source>
        <dbReference type="SAM" id="MobiDB-lite"/>
    </source>
</evidence>
<dbReference type="PANTHER" id="PTHR11668">
    <property type="entry name" value="SERINE/THREONINE PROTEIN PHOSPHATASE"/>
    <property type="match status" value="1"/>
</dbReference>
<dbReference type="SMART" id="SM00156">
    <property type="entry name" value="PP2Ac"/>
    <property type="match status" value="1"/>
</dbReference>
<protein>
    <recommendedName>
        <fullName evidence="5">Serine/threonine-protein phosphatase</fullName>
        <ecNumber evidence="5">3.1.3.16</ecNumber>
    </recommendedName>
</protein>
<keyword evidence="4" id="KW-0464">Manganese</keyword>
<dbReference type="Gene3D" id="3.60.21.10">
    <property type="match status" value="1"/>
</dbReference>
<keyword evidence="1" id="KW-0479">Metal-binding</keyword>
<dbReference type="EC" id="3.1.3.16" evidence="5"/>
<feature type="region of interest" description="Disordered" evidence="6">
    <location>
        <begin position="310"/>
        <end position="335"/>
    </location>
</feature>
<evidence type="ECO:0000256" key="5">
    <source>
        <dbReference type="RuleBase" id="RU004273"/>
    </source>
</evidence>
<keyword evidence="9" id="KW-1185">Reference proteome</keyword>
<organism evidence="8 9">
    <name type="scientific">Tritrichomonas musculus</name>
    <dbReference type="NCBI Taxonomy" id="1915356"/>
    <lineage>
        <taxon>Eukaryota</taxon>
        <taxon>Metamonada</taxon>
        <taxon>Parabasalia</taxon>
        <taxon>Tritrichomonadida</taxon>
        <taxon>Tritrichomonadidae</taxon>
        <taxon>Tritrichomonas</taxon>
    </lineage>
</organism>
<evidence type="ECO:0000256" key="1">
    <source>
        <dbReference type="ARBA" id="ARBA00022723"/>
    </source>
</evidence>